<sequence>MGANTGRNKPCPCGSGRKFKRCHGALSTSSNSEAATSKAAEESVANSAAAEYQRVKQQGKGRPIISKSLKGWRFVAVGSRVMYGKWPAFSDFLLDHLKCTLGLAWGQSEMVKAPVEQHPLIKALAALDGVSKKHPPDPLSGLREMPEYGAVRAVFGLAYDLYLIAHHLDGPTDGEAFELLLSRLRQTQQFFGARHEARVAGMLLRSGFILQWEDEENDRSKRHGEFTATFPPTARSFWVECKMRQSDGSLTFTHLVTGALKKETMLDRLVFVELHQATAPIDPQTGGWVPSAIRKLRELEQQPNSAALPPAYIIVSNFPDYHYLVEVPEGAGMALEGFKTDSYRFEFAPLPEIIADREENPEIESLWRSIEEHDAIPTTFDGSILGIDQHNRLLIGNRYDLGVDGIGILRQALVQGDKAMCVMEMADGTTPFFQFDLTAAEVEAWRQHPETFFGQIDRNQSPLTNDPVDLYSFFAGGYANADRDFLLGELAGEPDIDALRCADQENVVKRFALRTTEQAIRMSGPSQEPVWKQRLRPRRK</sequence>
<dbReference type="Gene3D" id="3.10.450.50">
    <property type="match status" value="1"/>
</dbReference>
<protein>
    <submittedName>
        <fullName evidence="1">SEC-C domain-containing protein</fullName>
    </submittedName>
</protein>
<reference evidence="1 2" key="1">
    <citation type="submission" date="2019-01" db="EMBL/GenBank/DDBJ databases">
        <title>Pseudolysobacter antarctica gen. nov., sp. nov., isolated from Fildes Peninsula, Antarctica.</title>
        <authorList>
            <person name="Wei Z."/>
            <person name="Peng F."/>
        </authorList>
    </citation>
    <scope>NUCLEOTIDE SEQUENCE [LARGE SCALE GENOMIC DNA]</scope>
    <source>
        <strain evidence="1 2">AQ6-296</strain>
    </source>
</reference>
<evidence type="ECO:0000313" key="1">
    <source>
        <dbReference type="EMBL" id="QBB69351.1"/>
    </source>
</evidence>
<evidence type="ECO:0000313" key="2">
    <source>
        <dbReference type="Proteomes" id="UP000291562"/>
    </source>
</evidence>
<proteinExistence type="predicted"/>
<dbReference type="KEGG" id="xbc:ELE36_02595"/>
<keyword evidence="2" id="KW-1185">Reference proteome</keyword>
<dbReference type="Pfam" id="PF02810">
    <property type="entry name" value="SEC-C"/>
    <property type="match status" value="1"/>
</dbReference>
<organism evidence="1 2">
    <name type="scientific">Pseudolysobacter antarcticus</name>
    <dbReference type="NCBI Taxonomy" id="2511995"/>
    <lineage>
        <taxon>Bacteria</taxon>
        <taxon>Pseudomonadati</taxon>
        <taxon>Pseudomonadota</taxon>
        <taxon>Gammaproteobacteria</taxon>
        <taxon>Lysobacterales</taxon>
        <taxon>Rhodanobacteraceae</taxon>
        <taxon>Pseudolysobacter</taxon>
    </lineage>
</organism>
<dbReference type="AlphaFoldDB" id="A0A411HFV4"/>
<dbReference type="OrthoDB" id="6078507at2"/>
<dbReference type="Proteomes" id="UP000291562">
    <property type="component" value="Chromosome"/>
</dbReference>
<dbReference type="InterPro" id="IPR004027">
    <property type="entry name" value="SEC_C_motif"/>
</dbReference>
<dbReference type="EMBL" id="CP035704">
    <property type="protein sequence ID" value="QBB69351.1"/>
    <property type="molecule type" value="Genomic_DNA"/>
</dbReference>
<accession>A0A411HFV4</accession>
<dbReference type="SUPFAM" id="SSF103642">
    <property type="entry name" value="Sec-C motif"/>
    <property type="match status" value="1"/>
</dbReference>
<name>A0A411HFV4_9GAMM</name>
<gene>
    <name evidence="1" type="ORF">ELE36_02595</name>
</gene>